<dbReference type="PROSITE" id="PS00018">
    <property type="entry name" value="EF_HAND_1"/>
    <property type="match status" value="1"/>
</dbReference>
<dbReference type="InterPro" id="IPR011992">
    <property type="entry name" value="EF-hand-dom_pair"/>
</dbReference>
<reference evidence="4" key="1">
    <citation type="submission" date="2023-11" db="UniProtKB">
        <authorList>
            <consortium name="WormBaseParasite"/>
        </authorList>
    </citation>
    <scope>IDENTIFICATION</scope>
</reference>
<dbReference type="SMART" id="SM00054">
    <property type="entry name" value="EFh"/>
    <property type="match status" value="1"/>
</dbReference>
<dbReference type="WBParaSite" id="SMTH1_2280.1">
    <property type="protein sequence ID" value="SMTH1_2280.1"/>
    <property type="gene ID" value="SMTH1_2280"/>
</dbReference>
<dbReference type="Proteomes" id="UP000050791">
    <property type="component" value="Unassembled WGS sequence"/>
</dbReference>
<dbReference type="InterPro" id="IPR018247">
    <property type="entry name" value="EF_Hand_1_Ca_BS"/>
</dbReference>
<feature type="domain" description="EF-hand" evidence="2">
    <location>
        <begin position="25"/>
        <end position="60"/>
    </location>
</feature>
<dbReference type="Pfam" id="PF13405">
    <property type="entry name" value="EF-hand_6"/>
    <property type="match status" value="1"/>
</dbReference>
<proteinExistence type="predicted"/>
<keyword evidence="1" id="KW-0106">Calcium</keyword>
<dbReference type="SUPFAM" id="SSF47473">
    <property type="entry name" value="EF-hand"/>
    <property type="match status" value="1"/>
</dbReference>
<sequence>MNTSSKSDNFLAQFKDINSNSLKYFTAAQFVEVWNHYDTDGNGYIEGSELDNFLREFIYSVFSEELGNETPKRNNLSLLSELTNE</sequence>
<evidence type="ECO:0000313" key="4">
    <source>
        <dbReference type="WBParaSite" id="SMTH1_2280.1"/>
    </source>
</evidence>
<evidence type="ECO:0000256" key="1">
    <source>
        <dbReference type="ARBA" id="ARBA00022837"/>
    </source>
</evidence>
<evidence type="ECO:0000259" key="2">
    <source>
        <dbReference type="PROSITE" id="PS50222"/>
    </source>
</evidence>
<dbReference type="Gene3D" id="1.10.238.10">
    <property type="entry name" value="EF-hand"/>
    <property type="match status" value="1"/>
</dbReference>
<evidence type="ECO:0000313" key="3">
    <source>
        <dbReference type="Proteomes" id="UP000050791"/>
    </source>
</evidence>
<protein>
    <recommendedName>
        <fullName evidence="2">EF-hand domain-containing protein</fullName>
    </recommendedName>
</protein>
<dbReference type="InterPro" id="IPR002048">
    <property type="entry name" value="EF_hand_dom"/>
</dbReference>
<name>A0AA85B100_9TREM</name>
<accession>A0AA85B100</accession>
<dbReference type="GO" id="GO:0005509">
    <property type="term" value="F:calcium ion binding"/>
    <property type="evidence" value="ECO:0007669"/>
    <property type="project" value="InterPro"/>
</dbReference>
<dbReference type="AlphaFoldDB" id="A0AA85B100"/>
<dbReference type="PROSITE" id="PS50222">
    <property type="entry name" value="EF_HAND_2"/>
    <property type="match status" value="1"/>
</dbReference>
<organism evidence="3 4">
    <name type="scientific">Schistosoma mattheei</name>
    <dbReference type="NCBI Taxonomy" id="31246"/>
    <lineage>
        <taxon>Eukaryota</taxon>
        <taxon>Metazoa</taxon>
        <taxon>Spiralia</taxon>
        <taxon>Lophotrochozoa</taxon>
        <taxon>Platyhelminthes</taxon>
        <taxon>Trematoda</taxon>
        <taxon>Digenea</taxon>
        <taxon>Strigeidida</taxon>
        <taxon>Schistosomatoidea</taxon>
        <taxon>Schistosomatidae</taxon>
        <taxon>Schistosoma</taxon>
    </lineage>
</organism>